<proteinExistence type="predicted"/>
<keyword evidence="4" id="KW-0378">Hydrolase</keyword>
<dbReference type="Proteomes" id="UP000285575">
    <property type="component" value="Unassembled WGS sequence"/>
</dbReference>
<keyword evidence="1" id="KW-1133">Transmembrane helix</keyword>
<evidence type="ECO:0000259" key="3">
    <source>
        <dbReference type="Pfam" id="PF00144"/>
    </source>
</evidence>
<dbReference type="EMBL" id="SACR01000002">
    <property type="protein sequence ID" value="RVU47230.1"/>
    <property type="molecule type" value="Genomic_DNA"/>
</dbReference>
<reference evidence="4 5" key="1">
    <citation type="submission" date="2019-01" db="EMBL/GenBank/DDBJ databases">
        <authorList>
            <person name="Chen W.-M."/>
        </authorList>
    </citation>
    <scope>NUCLEOTIDE SEQUENCE [LARGE SCALE GENOMIC DNA]</scope>
    <source>
        <strain evidence="4 5">KYPY4</strain>
    </source>
</reference>
<keyword evidence="2" id="KW-0732">Signal</keyword>
<feature type="transmembrane region" description="Helical" evidence="1">
    <location>
        <begin position="608"/>
        <end position="628"/>
    </location>
</feature>
<dbReference type="RefSeq" id="WP_128227697.1">
    <property type="nucleotide sequence ID" value="NZ_SACR01000002.1"/>
</dbReference>
<evidence type="ECO:0000256" key="2">
    <source>
        <dbReference type="SAM" id="SignalP"/>
    </source>
</evidence>
<keyword evidence="1" id="KW-0472">Membrane</keyword>
<feature type="chain" id="PRO_5019311418" evidence="2">
    <location>
        <begin position="31"/>
        <end position="634"/>
    </location>
</feature>
<evidence type="ECO:0000313" key="4">
    <source>
        <dbReference type="EMBL" id="RVU47230.1"/>
    </source>
</evidence>
<dbReference type="Pfam" id="PF00144">
    <property type="entry name" value="Beta-lactamase"/>
    <property type="match status" value="1"/>
</dbReference>
<name>A0A437RKC2_9BURK</name>
<organism evidence="4 5">
    <name type="scientific">Rubrivivax rivuli</name>
    <dbReference type="NCBI Taxonomy" id="1862385"/>
    <lineage>
        <taxon>Bacteria</taxon>
        <taxon>Pseudomonadati</taxon>
        <taxon>Pseudomonadota</taxon>
        <taxon>Betaproteobacteria</taxon>
        <taxon>Burkholderiales</taxon>
        <taxon>Sphaerotilaceae</taxon>
        <taxon>Rubrivivax</taxon>
    </lineage>
</organism>
<feature type="transmembrane region" description="Helical" evidence="1">
    <location>
        <begin position="499"/>
        <end position="521"/>
    </location>
</feature>
<evidence type="ECO:0000313" key="5">
    <source>
        <dbReference type="Proteomes" id="UP000285575"/>
    </source>
</evidence>
<dbReference type="Gene3D" id="3.40.710.10">
    <property type="entry name" value="DD-peptidase/beta-lactamase superfamily"/>
    <property type="match status" value="1"/>
</dbReference>
<feature type="signal peptide" evidence="2">
    <location>
        <begin position="1"/>
        <end position="30"/>
    </location>
</feature>
<keyword evidence="1" id="KW-0812">Transmembrane</keyword>
<dbReference type="SUPFAM" id="SSF56601">
    <property type="entry name" value="beta-lactamase/transpeptidase-like"/>
    <property type="match status" value="1"/>
</dbReference>
<dbReference type="OrthoDB" id="9799367at2"/>
<evidence type="ECO:0000256" key="1">
    <source>
        <dbReference type="SAM" id="Phobius"/>
    </source>
</evidence>
<dbReference type="AlphaFoldDB" id="A0A437RKC2"/>
<feature type="transmembrane region" description="Helical" evidence="1">
    <location>
        <begin position="542"/>
        <end position="560"/>
    </location>
</feature>
<comment type="caution">
    <text evidence="4">The sequence shown here is derived from an EMBL/GenBank/DDBJ whole genome shotgun (WGS) entry which is preliminary data.</text>
</comment>
<keyword evidence="5" id="KW-1185">Reference proteome</keyword>
<dbReference type="InterPro" id="IPR001466">
    <property type="entry name" value="Beta-lactam-related"/>
</dbReference>
<dbReference type="PANTHER" id="PTHR46825:SF9">
    <property type="entry name" value="BETA-LACTAMASE-RELATED DOMAIN-CONTAINING PROTEIN"/>
    <property type="match status" value="1"/>
</dbReference>
<protein>
    <submittedName>
        <fullName evidence="4">Class A beta-lactamase-related serine hydrolase</fullName>
    </submittedName>
</protein>
<feature type="transmembrane region" description="Helical" evidence="1">
    <location>
        <begin position="572"/>
        <end position="596"/>
    </location>
</feature>
<accession>A0A437RKC2</accession>
<dbReference type="GO" id="GO:0016787">
    <property type="term" value="F:hydrolase activity"/>
    <property type="evidence" value="ECO:0007669"/>
    <property type="project" value="UniProtKB-KW"/>
</dbReference>
<dbReference type="InterPro" id="IPR050491">
    <property type="entry name" value="AmpC-like"/>
</dbReference>
<dbReference type="PANTHER" id="PTHR46825">
    <property type="entry name" value="D-ALANYL-D-ALANINE-CARBOXYPEPTIDASE/ENDOPEPTIDASE AMPH"/>
    <property type="match status" value="1"/>
</dbReference>
<feature type="domain" description="Beta-lactamase-related" evidence="3">
    <location>
        <begin position="50"/>
        <end position="375"/>
    </location>
</feature>
<sequence>MPSPTTPPPPSPTALSRLLLAGLAALCATAALQVAAAQGPAPPPGLPALEAAISRTWQAAGVPGAAVVVIEGGRVVLATGHGVADLASGRAATPNTVFRAGSISKTFTAMAALALAEEGRLSLQAPVATLLPEWAHDNRWAATDPVRLVHLLEHTAGLDDVRYRHYLLDSATLPLAQALPAFGPYAVRWRPGSGTAYSNAGPVVAGRAIERVAGTDFAAFVTQRFTAPLGMASARWTRSDDIEVRLARSYGSDGRTPEPFVETPARPSGSLNISARDLARLPQVLLGRGELDGVRVLTPASVARLEQPATGATAAQPGLVLGWGPGLQADAEGRAVFYGHDGSIDGFVARFAYAPTLGAGYVVMANSLSDAPLAVAAQIRAYLERKLPPPAATGQPVSAAERAAWAGQYQSLTPRQELLRGLIGLTQWEGAAFDGDVLRYGGRRWLHQGGGVFRAESAAAPGLVFTAPGPERAEVQAHTRDGSRRRVPAWEAALKQGSLAVAAVVLPLSLPLALWWAWAAWRGRLGPTGRRGAAWAARGLPLLALWTAVAVPAGVLALLGTADLQWLGRPTLAGWALAGIGALAPLVWLLGAWVWWRSALPRWPRVLGGLHLLLAALLLGWLASHGWLGMRIWH</sequence>
<dbReference type="InterPro" id="IPR012338">
    <property type="entry name" value="Beta-lactam/transpept-like"/>
</dbReference>
<gene>
    <name evidence="4" type="ORF">EOE66_05595</name>
</gene>